<feature type="transmembrane region" description="Helical" evidence="6">
    <location>
        <begin position="370"/>
        <end position="388"/>
    </location>
</feature>
<comment type="caution">
    <text evidence="8">The sequence shown here is derived from an EMBL/GenBank/DDBJ whole genome shotgun (WGS) entry which is preliminary data.</text>
</comment>
<feature type="transmembrane region" description="Helical" evidence="6">
    <location>
        <begin position="80"/>
        <end position="101"/>
    </location>
</feature>
<keyword evidence="2 6" id="KW-0812">Transmembrane</keyword>
<evidence type="ECO:0000313" key="9">
    <source>
        <dbReference type="Proteomes" id="UP000655225"/>
    </source>
</evidence>
<dbReference type="Proteomes" id="UP000655225">
    <property type="component" value="Unassembled WGS sequence"/>
</dbReference>
<dbReference type="OrthoDB" id="28208at2759"/>
<feature type="transmembrane region" description="Helical" evidence="6">
    <location>
        <begin position="394"/>
        <end position="416"/>
    </location>
</feature>
<dbReference type="GO" id="GO:0015179">
    <property type="term" value="F:L-amino acid transmembrane transporter activity"/>
    <property type="evidence" value="ECO:0007669"/>
    <property type="project" value="TreeGrafter"/>
</dbReference>
<feature type="transmembrane region" description="Helical" evidence="6">
    <location>
        <begin position="207"/>
        <end position="227"/>
    </location>
</feature>
<feature type="transmembrane region" description="Helical" evidence="6">
    <location>
        <begin position="54"/>
        <end position="74"/>
    </location>
</feature>
<evidence type="ECO:0000256" key="4">
    <source>
        <dbReference type="ARBA" id="ARBA00022989"/>
    </source>
</evidence>
<dbReference type="PANTHER" id="PTHR22950:SF323">
    <property type="entry name" value="AMINO ACID TRANSPORTER AVT6C"/>
    <property type="match status" value="1"/>
</dbReference>
<feature type="domain" description="Amino acid transporter transmembrane" evidence="7">
    <location>
        <begin position="49"/>
        <end position="446"/>
    </location>
</feature>
<keyword evidence="5 6" id="KW-0472">Membrane</keyword>
<evidence type="ECO:0000259" key="7">
    <source>
        <dbReference type="Pfam" id="PF01490"/>
    </source>
</evidence>
<keyword evidence="9" id="KW-1185">Reference proteome</keyword>
<dbReference type="AlphaFoldDB" id="A0A835DGL9"/>
<accession>A0A835DGL9</accession>
<feature type="transmembrane region" description="Helical" evidence="6">
    <location>
        <begin position="279"/>
        <end position="301"/>
    </location>
</feature>
<feature type="transmembrane region" description="Helical" evidence="6">
    <location>
        <begin position="428"/>
        <end position="448"/>
    </location>
</feature>
<dbReference type="OMA" id="FAFTGHQ"/>
<dbReference type="EMBL" id="JABCRI010000007">
    <property type="protein sequence ID" value="KAF8402541.1"/>
    <property type="molecule type" value="Genomic_DNA"/>
</dbReference>
<evidence type="ECO:0000256" key="5">
    <source>
        <dbReference type="ARBA" id="ARBA00023136"/>
    </source>
</evidence>
<evidence type="ECO:0000313" key="8">
    <source>
        <dbReference type="EMBL" id="KAF8402541.1"/>
    </source>
</evidence>
<evidence type="ECO:0000256" key="1">
    <source>
        <dbReference type="ARBA" id="ARBA00004141"/>
    </source>
</evidence>
<keyword evidence="4 6" id="KW-1133">Transmembrane helix</keyword>
<reference evidence="8 9" key="1">
    <citation type="submission" date="2020-04" db="EMBL/GenBank/DDBJ databases">
        <title>Plant Genome Project.</title>
        <authorList>
            <person name="Zhang R.-G."/>
        </authorList>
    </citation>
    <scope>NUCLEOTIDE SEQUENCE [LARGE SCALE GENOMIC DNA]</scope>
    <source>
        <strain evidence="8">YNK0</strain>
        <tissue evidence="8">Leaf</tissue>
    </source>
</reference>
<keyword evidence="3" id="KW-0813">Transport</keyword>
<comment type="subcellular location">
    <subcellularLocation>
        <location evidence="1">Membrane</location>
        <topology evidence="1">Multi-pass membrane protein</topology>
    </subcellularLocation>
</comment>
<evidence type="ECO:0000256" key="6">
    <source>
        <dbReference type="SAM" id="Phobius"/>
    </source>
</evidence>
<gene>
    <name evidence="8" type="ORF">HHK36_010626</name>
</gene>
<keyword evidence="3" id="KW-0029">Amino-acid transport</keyword>
<proteinExistence type="predicted"/>
<feature type="transmembrane region" description="Helical" evidence="6">
    <location>
        <begin position="333"/>
        <end position="350"/>
    </location>
</feature>
<sequence>MNEGRKEEHNKDKYLQRKRLQMKPAKKDAGIVLPLLSESPEGEKNSDDASVSGAVFNVSTTIIGAGIMSIPATLKVLGVIPAIGLILIIAVLVDVSVEFLLRFTHSGESRTYAGVMAESFGRFGSVAVQISVMITNLGALIIYLIIIGDVLSGSLSEGSVHLGVLQEWFGVHWWNSRAFALLFIVMFVMLPLLLLRRVESLRFTSAISVLLAVVFVGISSVMAIVALCQGKTESPRLLPDLPSQASIFNLFTAVPVIVTAFTFHFNAELRQPSDMVSAVRISLVLCAAIYIAVGFFGYLLFGDSIMTDILVNFDQNYGSTIGSLLNDTVRLSYALHLMLVFPLLNFSLRINIDELLFPKRPLLASDTTRFVLLTCILLALIYLAAITIPNIWYFFQFMGSTTAVCLAFIFPGAIVLRDLHGISTRRDRILAAMMIILAVVTSSIAISTNVSSLIGTNL</sequence>
<feature type="transmembrane region" description="Helical" evidence="6">
    <location>
        <begin position="122"/>
        <end position="146"/>
    </location>
</feature>
<protein>
    <recommendedName>
        <fullName evidence="7">Amino acid transporter transmembrane domain-containing protein</fullName>
    </recommendedName>
</protein>
<organism evidence="8 9">
    <name type="scientific">Tetracentron sinense</name>
    <name type="common">Spur-leaf</name>
    <dbReference type="NCBI Taxonomy" id="13715"/>
    <lineage>
        <taxon>Eukaryota</taxon>
        <taxon>Viridiplantae</taxon>
        <taxon>Streptophyta</taxon>
        <taxon>Embryophyta</taxon>
        <taxon>Tracheophyta</taxon>
        <taxon>Spermatophyta</taxon>
        <taxon>Magnoliopsida</taxon>
        <taxon>Trochodendrales</taxon>
        <taxon>Trochodendraceae</taxon>
        <taxon>Tetracentron</taxon>
    </lineage>
</organism>
<evidence type="ECO:0000256" key="3">
    <source>
        <dbReference type="ARBA" id="ARBA00022970"/>
    </source>
</evidence>
<dbReference type="PANTHER" id="PTHR22950">
    <property type="entry name" value="AMINO ACID TRANSPORTER"/>
    <property type="match status" value="1"/>
</dbReference>
<feature type="transmembrane region" description="Helical" evidence="6">
    <location>
        <begin position="178"/>
        <end position="195"/>
    </location>
</feature>
<evidence type="ECO:0000256" key="2">
    <source>
        <dbReference type="ARBA" id="ARBA00022692"/>
    </source>
</evidence>
<name>A0A835DGL9_TETSI</name>
<dbReference type="Pfam" id="PF01490">
    <property type="entry name" value="Aa_trans"/>
    <property type="match status" value="1"/>
</dbReference>
<dbReference type="GO" id="GO:0031090">
    <property type="term" value="C:organelle membrane"/>
    <property type="evidence" value="ECO:0007669"/>
    <property type="project" value="UniProtKB-ARBA"/>
</dbReference>
<feature type="transmembrane region" description="Helical" evidence="6">
    <location>
        <begin position="247"/>
        <end position="267"/>
    </location>
</feature>
<dbReference type="InterPro" id="IPR013057">
    <property type="entry name" value="AA_transpt_TM"/>
</dbReference>